<comment type="caution">
    <text evidence="5">The sequence shown here is derived from an EMBL/GenBank/DDBJ whole genome shotgun (WGS) entry which is preliminary data.</text>
</comment>
<dbReference type="SUPFAM" id="SSF110738">
    <property type="entry name" value="Glycerate kinase I"/>
    <property type="match status" value="1"/>
</dbReference>
<dbReference type="Proteomes" id="UP000284434">
    <property type="component" value="Unassembled WGS sequence"/>
</dbReference>
<dbReference type="GO" id="GO:0008887">
    <property type="term" value="F:glycerate kinase activity"/>
    <property type="evidence" value="ECO:0007669"/>
    <property type="project" value="UniProtKB-UniRule"/>
</dbReference>
<dbReference type="AlphaFoldDB" id="A0A3D4Z8D2"/>
<gene>
    <name evidence="5" type="ORF">DXA53_13955</name>
</gene>
<dbReference type="NCBIfam" id="TIGR00045">
    <property type="entry name" value="glycerate kinase"/>
    <property type="match status" value="1"/>
</dbReference>
<dbReference type="InterPro" id="IPR036129">
    <property type="entry name" value="Glycerate_kinase_sf"/>
</dbReference>
<evidence type="ECO:0000256" key="2">
    <source>
        <dbReference type="ARBA" id="ARBA00022679"/>
    </source>
</evidence>
<evidence type="ECO:0000313" key="5">
    <source>
        <dbReference type="EMBL" id="RGY05059.1"/>
    </source>
</evidence>
<protein>
    <submittedName>
        <fullName evidence="5">Glycerate kinase</fullName>
        <ecNumber evidence="5">2.7.1.-</ecNumber>
    </submittedName>
</protein>
<sequence length="380" mass="40064">MNKIVVAIDSFKGSLSSREADEAAEQGIKTIFPQCEVLHFPVADGGEGILEILTDAFHGHTVPLVAHNPLMQKITTQFGISEDGRTALVEMARISGLPLLPPSRRNPMLTTSYGLGEIIAEALNKGCRHFIIGIGGSATNDAGLGMLQALGFRFFDHDNKLLGTGGQILSRVAAIDTTAVHPALSEASFTIACDVDNPFYGPRGATRIFAGQKGATPEMTEHLEAGMQAIAAVIAQTTGKDIGRIPGSGAAGGVGGAFLAFTNARLMSGIDLILTHLQFGKRIQNADLIITGEGSADAQTTMGKVAYGILREARKQNIPVLLVAGHIADTPSLYTAGFSGIFSIAPGPVTLEKSMHPEFAATHLQRLITQICKLLQAFRV</sequence>
<proteinExistence type="inferred from homology"/>
<dbReference type="EMBL" id="QSCO01000020">
    <property type="protein sequence ID" value="RGY05059.1"/>
    <property type="molecule type" value="Genomic_DNA"/>
</dbReference>
<dbReference type="PANTHER" id="PTHR21599">
    <property type="entry name" value="GLYCERATE KINASE"/>
    <property type="match status" value="1"/>
</dbReference>
<keyword evidence="3 4" id="KW-0418">Kinase</keyword>
<reference evidence="5 6" key="1">
    <citation type="submission" date="2018-08" db="EMBL/GenBank/DDBJ databases">
        <title>A genome reference for cultivated species of the human gut microbiota.</title>
        <authorList>
            <person name="Zou Y."/>
            <person name="Xue W."/>
            <person name="Luo G."/>
        </authorList>
    </citation>
    <scope>NUCLEOTIDE SEQUENCE [LARGE SCALE GENOMIC DNA]</scope>
    <source>
        <strain evidence="5 6">OF03-11</strain>
    </source>
</reference>
<dbReference type="RefSeq" id="WP_113028441.1">
    <property type="nucleotide sequence ID" value="NZ_JADMSC010000044.1"/>
</dbReference>
<evidence type="ECO:0000256" key="4">
    <source>
        <dbReference type="PIRNR" id="PIRNR006078"/>
    </source>
</evidence>
<evidence type="ECO:0000313" key="6">
    <source>
        <dbReference type="Proteomes" id="UP000284434"/>
    </source>
</evidence>
<dbReference type="InterPro" id="IPR004381">
    <property type="entry name" value="Glycerate_kinase"/>
</dbReference>
<organism evidence="5 6">
    <name type="scientific">Odoribacter splanchnicus</name>
    <dbReference type="NCBI Taxonomy" id="28118"/>
    <lineage>
        <taxon>Bacteria</taxon>
        <taxon>Pseudomonadati</taxon>
        <taxon>Bacteroidota</taxon>
        <taxon>Bacteroidia</taxon>
        <taxon>Bacteroidales</taxon>
        <taxon>Odoribacteraceae</taxon>
        <taxon>Odoribacter</taxon>
    </lineage>
</organism>
<keyword evidence="2 4" id="KW-0808">Transferase</keyword>
<evidence type="ECO:0000256" key="3">
    <source>
        <dbReference type="ARBA" id="ARBA00022777"/>
    </source>
</evidence>
<dbReference type="InterPro" id="IPR018193">
    <property type="entry name" value="Glyc_kinase_flavodox-like_fold"/>
</dbReference>
<dbReference type="Pfam" id="PF02595">
    <property type="entry name" value="Gly_kinase"/>
    <property type="match status" value="1"/>
</dbReference>
<dbReference type="GO" id="GO:0031388">
    <property type="term" value="P:organic acid phosphorylation"/>
    <property type="evidence" value="ECO:0007669"/>
    <property type="project" value="UniProtKB-UniRule"/>
</dbReference>
<dbReference type="PANTHER" id="PTHR21599:SF0">
    <property type="entry name" value="GLYCERATE KINASE"/>
    <property type="match status" value="1"/>
</dbReference>
<comment type="similarity">
    <text evidence="1 4">Belongs to the glycerate kinase type-1 family.</text>
</comment>
<dbReference type="EC" id="2.7.1.-" evidence="5"/>
<evidence type="ECO:0000256" key="1">
    <source>
        <dbReference type="ARBA" id="ARBA00006284"/>
    </source>
</evidence>
<accession>A0A3D4Z8D2</accession>
<dbReference type="Gene3D" id="3.40.50.10350">
    <property type="entry name" value="Glycerate kinase, domain 1"/>
    <property type="match status" value="1"/>
</dbReference>
<name>A0A3D4Z8D2_9BACT</name>
<dbReference type="InterPro" id="IPR018197">
    <property type="entry name" value="Glycerate_kinase_RE-like"/>
</dbReference>
<dbReference type="PIRSF" id="PIRSF006078">
    <property type="entry name" value="GlxK"/>
    <property type="match status" value="1"/>
</dbReference>
<dbReference type="Gene3D" id="3.90.1510.10">
    <property type="entry name" value="Glycerate kinase, domain 2"/>
    <property type="match status" value="1"/>
</dbReference>